<evidence type="ECO:0000256" key="14">
    <source>
        <dbReference type="SAM" id="MobiDB-lite"/>
    </source>
</evidence>
<reference evidence="18" key="1">
    <citation type="journal article" date="2020" name="Stud. Mycol.">
        <title>101 Dothideomycetes genomes: a test case for predicting lifestyles and emergence of pathogens.</title>
        <authorList>
            <person name="Haridas S."/>
            <person name="Albert R."/>
            <person name="Binder M."/>
            <person name="Bloem J."/>
            <person name="Labutti K."/>
            <person name="Salamov A."/>
            <person name="Andreopoulos B."/>
            <person name="Baker S."/>
            <person name="Barry K."/>
            <person name="Bills G."/>
            <person name="Bluhm B."/>
            <person name="Cannon C."/>
            <person name="Castanera R."/>
            <person name="Culley D."/>
            <person name="Daum C."/>
            <person name="Ezra D."/>
            <person name="Gonzalez J."/>
            <person name="Henrissat B."/>
            <person name="Kuo A."/>
            <person name="Liang C."/>
            <person name="Lipzen A."/>
            <person name="Lutzoni F."/>
            <person name="Magnuson J."/>
            <person name="Mondo S."/>
            <person name="Nolan M."/>
            <person name="Ohm R."/>
            <person name="Pangilinan J."/>
            <person name="Park H.-J."/>
            <person name="Ramirez L."/>
            <person name="Alfaro M."/>
            <person name="Sun H."/>
            <person name="Tritt A."/>
            <person name="Yoshinaga Y."/>
            <person name="Zwiers L.-H."/>
            <person name="Turgeon B."/>
            <person name="Goodwin S."/>
            <person name="Spatafora J."/>
            <person name="Crous P."/>
            <person name="Grigoriev I."/>
        </authorList>
    </citation>
    <scope>NUCLEOTIDE SEQUENCE</scope>
    <source>
        <strain evidence="18">CBS 109.77</strain>
    </source>
</reference>
<dbReference type="InterPro" id="IPR008984">
    <property type="entry name" value="SMAD_FHA_dom_sf"/>
</dbReference>
<keyword evidence="7 13" id="KW-0067">ATP-binding</keyword>
<dbReference type="OrthoDB" id="74764at2759"/>
<feature type="domain" description="FHA" evidence="16">
    <location>
        <begin position="497"/>
        <end position="566"/>
    </location>
</feature>
<comment type="similarity">
    <text evidence="3">Belongs to the G-protein coupled receptor 4 family.</text>
</comment>
<sequence length="1116" mass="126520">MSTEIYPLHPNVVILPVLALLAVLLDIPPMIWHFSQRNIAAGSLILWIILLNLMSVTNPLIWPRDNVLEWWDGNVFCDIQARIQVGAIVALASSTAMVMRKLANVMDTRNITVAPSYKSRVREKALEILWCWGYPCLLMLVYYVVQPVRYFIFGISGCVFAYDSSWPSLVLSYMWNPITMLVATYYAGLLCYRLHRYRSEFHSLIAARNTTKARFMRLFIMATILIVLYLPYVFYIMYTLAAQIVDTYSWSRVHGPDWNTVIKVPANGVVRMDKWGEIATGYIAFIVFGTGSDANNTYKRMLCAIGLGKLFPSLYVMSESRTSTPSTVTFAKGWFSTMSSKAKSLFSKTESVIETLPTSAGTRDNSMAFTSTPTTAQAESLHLVSTTDPIVQQPASEPSSSDQSFLARIFMRRETQKPILPLFTKKSVGEIPLSEKSPADTIAPRVYARAWSSESPTVSRPEEIQGVHVVHESHGSRSSSRTATRPDVIYIRKREHFYLGRNSDICKRHWSDPTISNQHVRIHCILYEEDPCEEDYYEHESDEKIPPLVYATDVSTNGTILKKSSQERVISMRQNSGSFLLDDGDELRISISVTLIYHPRHAVKEFKLPLIQQLEMKTFSSRYIVTGRLLGSGNFGKVFIAINQKTQRQLACKIIDVMRLPAHLRIPVGGSNQNMKRRPTAAGKCFREFTILRDLNHPNIISIEKVVYSTNSIYIFQDLVTGGDLYSYMDYKIKQRGQRGRLLEVEAAVIVRQILEGVEYLHEQDIVHRDLKPENILMTSLDDGGRIVITDFGQARFVPKEHNTSGDKKHQAQRMFSIVGTPGYAAPEVYGKNRAIIAKQGYSKSVDMWSIGSITVALLAGSDFEQCRQEIVSTLALQCNLSILNDQNHEIWGNVSYWPRDFITNLLALHEESRITATKALSHPWFSNKYYGDALDALYERSILDWKPRRKVFRLVECISESFLDPAINGLTGEELFQENISHYFPQSPQPIPTHDMQENLNFSLPHRENTQLSCITEENEEPNDFAQQPYTNNDFGGFPNSTRRSDSLGYSLGRQLTPDPAAAGTYLTNEIDNGKDSEDYGCGEFDGIMDEAWDELDQRSRTPEAEPELSLMSKT</sequence>
<evidence type="ECO:0000256" key="9">
    <source>
        <dbReference type="ARBA" id="ARBA00023040"/>
    </source>
</evidence>
<keyword evidence="8 15" id="KW-1133">Transmembrane helix</keyword>
<protein>
    <submittedName>
        <fullName evidence="18">Kinase-like protein</fullName>
    </submittedName>
</protein>
<evidence type="ECO:0000259" key="17">
    <source>
        <dbReference type="PROSITE" id="PS50011"/>
    </source>
</evidence>
<name>A0A6A6X373_9PLEO</name>
<feature type="domain" description="Protein kinase" evidence="17">
    <location>
        <begin position="624"/>
        <end position="926"/>
    </location>
</feature>
<dbReference type="PROSITE" id="PS00107">
    <property type="entry name" value="PROTEIN_KINASE_ATP"/>
    <property type="match status" value="1"/>
</dbReference>
<evidence type="ECO:0000256" key="1">
    <source>
        <dbReference type="ARBA" id="ARBA00004141"/>
    </source>
</evidence>
<dbReference type="PRINTS" id="PR00899">
    <property type="entry name" value="GPCRSTE3"/>
</dbReference>
<evidence type="ECO:0000256" key="8">
    <source>
        <dbReference type="ARBA" id="ARBA00022989"/>
    </source>
</evidence>
<evidence type="ECO:0000256" key="13">
    <source>
        <dbReference type="PROSITE-ProRule" id="PRU10141"/>
    </source>
</evidence>
<evidence type="ECO:0000256" key="3">
    <source>
        <dbReference type="ARBA" id="ARBA00011085"/>
    </source>
</evidence>
<dbReference type="Gene3D" id="3.30.200.20">
    <property type="entry name" value="Phosphorylase Kinase, domain 1"/>
    <property type="match status" value="1"/>
</dbReference>
<dbReference type="SUPFAM" id="SSF56112">
    <property type="entry name" value="Protein kinase-like (PK-like)"/>
    <property type="match status" value="1"/>
</dbReference>
<feature type="transmembrane region" description="Helical" evidence="15">
    <location>
        <begin position="125"/>
        <end position="145"/>
    </location>
</feature>
<dbReference type="SMART" id="SM00220">
    <property type="entry name" value="S_TKc"/>
    <property type="match status" value="1"/>
</dbReference>
<dbReference type="PROSITE" id="PS00108">
    <property type="entry name" value="PROTEIN_KINASE_ST"/>
    <property type="match status" value="1"/>
</dbReference>
<dbReference type="PROSITE" id="PS50011">
    <property type="entry name" value="PROTEIN_KINASE_DOM"/>
    <property type="match status" value="1"/>
</dbReference>
<dbReference type="GO" id="GO:0004672">
    <property type="term" value="F:protein kinase activity"/>
    <property type="evidence" value="ECO:0007669"/>
    <property type="project" value="InterPro"/>
</dbReference>
<dbReference type="PANTHER" id="PTHR28097">
    <property type="entry name" value="PHEROMONE A FACTOR RECEPTOR"/>
    <property type="match status" value="1"/>
</dbReference>
<keyword evidence="6 13" id="KW-0547">Nucleotide-binding</keyword>
<dbReference type="InterPro" id="IPR000253">
    <property type="entry name" value="FHA_dom"/>
</dbReference>
<dbReference type="InterPro" id="IPR011009">
    <property type="entry name" value="Kinase-like_dom_sf"/>
</dbReference>
<dbReference type="PROSITE" id="PS50006">
    <property type="entry name" value="FHA_DOMAIN"/>
    <property type="match status" value="1"/>
</dbReference>
<evidence type="ECO:0000256" key="4">
    <source>
        <dbReference type="ARBA" id="ARBA00022507"/>
    </source>
</evidence>
<dbReference type="CDD" id="cd14966">
    <property type="entry name" value="7tmD_STE3"/>
    <property type="match status" value="1"/>
</dbReference>
<dbReference type="InterPro" id="IPR000719">
    <property type="entry name" value="Prot_kinase_dom"/>
</dbReference>
<keyword evidence="11" id="KW-0675">Receptor</keyword>
<keyword evidence="12" id="KW-0807">Transducer</keyword>
<keyword evidence="19" id="KW-1185">Reference proteome</keyword>
<dbReference type="Gene3D" id="2.60.200.20">
    <property type="match status" value="1"/>
</dbReference>
<evidence type="ECO:0000259" key="16">
    <source>
        <dbReference type="PROSITE" id="PS50006"/>
    </source>
</evidence>
<feature type="region of interest" description="Disordered" evidence="14">
    <location>
        <begin position="1024"/>
        <end position="1116"/>
    </location>
</feature>
<keyword evidence="4" id="KW-0589">Pheromone response</keyword>
<dbReference type="Pfam" id="PF02076">
    <property type="entry name" value="STE3"/>
    <property type="match status" value="1"/>
</dbReference>
<keyword evidence="18" id="KW-0808">Transferase</keyword>
<feature type="transmembrane region" description="Helical" evidence="15">
    <location>
        <begin position="81"/>
        <end position="99"/>
    </location>
</feature>
<evidence type="ECO:0000256" key="2">
    <source>
        <dbReference type="ARBA" id="ARBA00005575"/>
    </source>
</evidence>
<evidence type="ECO:0000256" key="5">
    <source>
        <dbReference type="ARBA" id="ARBA00022692"/>
    </source>
</evidence>
<gene>
    <name evidence="18" type="ORF">K505DRAFT_250352</name>
</gene>
<dbReference type="PANTHER" id="PTHR28097:SF1">
    <property type="entry name" value="PHEROMONE A FACTOR RECEPTOR"/>
    <property type="match status" value="1"/>
</dbReference>
<dbReference type="GO" id="GO:0000750">
    <property type="term" value="P:pheromone-dependent signal transduction involved in conjugation with cellular fusion"/>
    <property type="evidence" value="ECO:0007669"/>
    <property type="project" value="TreeGrafter"/>
</dbReference>
<feature type="transmembrane region" description="Helical" evidence="15">
    <location>
        <begin position="215"/>
        <end position="238"/>
    </location>
</feature>
<feature type="transmembrane region" description="Helical" evidence="15">
    <location>
        <begin position="12"/>
        <end position="32"/>
    </location>
</feature>
<evidence type="ECO:0000256" key="11">
    <source>
        <dbReference type="ARBA" id="ARBA00023170"/>
    </source>
</evidence>
<comment type="similarity">
    <text evidence="2">Belongs to the protein kinase superfamily. CAMK Ser/Thr protein kinase family. CHEK2 subfamily.</text>
</comment>
<comment type="subcellular location">
    <subcellularLocation>
        <location evidence="1">Membrane</location>
        <topology evidence="1">Multi-pass membrane protein</topology>
    </subcellularLocation>
</comment>
<keyword evidence="9" id="KW-0297">G-protein coupled receptor</keyword>
<dbReference type="GO" id="GO:0005524">
    <property type="term" value="F:ATP binding"/>
    <property type="evidence" value="ECO:0007669"/>
    <property type="project" value="UniProtKB-UniRule"/>
</dbReference>
<evidence type="ECO:0000313" key="18">
    <source>
        <dbReference type="EMBL" id="KAF2790816.1"/>
    </source>
</evidence>
<evidence type="ECO:0000313" key="19">
    <source>
        <dbReference type="Proteomes" id="UP000799757"/>
    </source>
</evidence>
<evidence type="ECO:0000256" key="6">
    <source>
        <dbReference type="ARBA" id="ARBA00022741"/>
    </source>
</evidence>
<proteinExistence type="inferred from homology"/>
<dbReference type="InterPro" id="IPR008271">
    <property type="entry name" value="Ser/Thr_kinase_AS"/>
</dbReference>
<feature type="binding site" evidence="13">
    <location>
        <position position="653"/>
    </location>
    <ligand>
        <name>ATP</name>
        <dbReference type="ChEBI" id="CHEBI:30616"/>
    </ligand>
</feature>
<evidence type="ECO:0000256" key="15">
    <source>
        <dbReference type="SAM" id="Phobius"/>
    </source>
</evidence>
<evidence type="ECO:0000256" key="10">
    <source>
        <dbReference type="ARBA" id="ARBA00023136"/>
    </source>
</evidence>
<accession>A0A6A6X373</accession>
<feature type="transmembrane region" description="Helical" evidence="15">
    <location>
        <begin position="39"/>
        <end position="61"/>
    </location>
</feature>
<dbReference type="AlphaFoldDB" id="A0A6A6X373"/>
<keyword evidence="10 15" id="KW-0472">Membrane</keyword>
<dbReference type="EMBL" id="MU002053">
    <property type="protein sequence ID" value="KAF2790816.1"/>
    <property type="molecule type" value="Genomic_DNA"/>
</dbReference>
<dbReference type="Pfam" id="PF00069">
    <property type="entry name" value="Pkinase"/>
    <property type="match status" value="1"/>
</dbReference>
<keyword evidence="5 15" id="KW-0812">Transmembrane</keyword>
<organism evidence="18 19">
    <name type="scientific">Melanomma pulvis-pyrius CBS 109.77</name>
    <dbReference type="NCBI Taxonomy" id="1314802"/>
    <lineage>
        <taxon>Eukaryota</taxon>
        <taxon>Fungi</taxon>
        <taxon>Dikarya</taxon>
        <taxon>Ascomycota</taxon>
        <taxon>Pezizomycotina</taxon>
        <taxon>Dothideomycetes</taxon>
        <taxon>Pleosporomycetidae</taxon>
        <taxon>Pleosporales</taxon>
        <taxon>Melanommataceae</taxon>
        <taxon>Melanomma</taxon>
    </lineage>
</organism>
<dbReference type="GO" id="GO:0004932">
    <property type="term" value="F:mating-type factor pheromone receptor activity"/>
    <property type="evidence" value="ECO:0007669"/>
    <property type="project" value="InterPro"/>
</dbReference>
<dbReference type="Proteomes" id="UP000799757">
    <property type="component" value="Unassembled WGS sequence"/>
</dbReference>
<evidence type="ECO:0000256" key="12">
    <source>
        <dbReference type="ARBA" id="ARBA00023224"/>
    </source>
</evidence>
<evidence type="ECO:0000256" key="7">
    <source>
        <dbReference type="ARBA" id="ARBA00022840"/>
    </source>
</evidence>
<dbReference type="SUPFAM" id="SSF49879">
    <property type="entry name" value="SMAD/FHA domain"/>
    <property type="match status" value="1"/>
</dbReference>
<dbReference type="GO" id="GO:0005886">
    <property type="term" value="C:plasma membrane"/>
    <property type="evidence" value="ECO:0007669"/>
    <property type="project" value="TreeGrafter"/>
</dbReference>
<dbReference type="InterPro" id="IPR001499">
    <property type="entry name" value="GPCR_STE3"/>
</dbReference>
<feature type="transmembrane region" description="Helical" evidence="15">
    <location>
        <begin position="173"/>
        <end position="194"/>
    </location>
</feature>
<dbReference type="Gene3D" id="1.10.510.10">
    <property type="entry name" value="Transferase(Phosphotransferase) domain 1"/>
    <property type="match status" value="1"/>
</dbReference>
<feature type="compositionally biased region" description="Polar residues" evidence="14">
    <location>
        <begin position="1026"/>
        <end position="1043"/>
    </location>
</feature>
<keyword evidence="18" id="KW-0418">Kinase</keyword>
<dbReference type="InterPro" id="IPR017441">
    <property type="entry name" value="Protein_kinase_ATP_BS"/>
</dbReference>